<dbReference type="PROSITE" id="PS51257">
    <property type="entry name" value="PROKAR_LIPOPROTEIN"/>
    <property type="match status" value="1"/>
</dbReference>
<evidence type="ECO:0000313" key="4">
    <source>
        <dbReference type="Proteomes" id="UP000053911"/>
    </source>
</evidence>
<dbReference type="RefSeq" id="WP_283217697.1">
    <property type="nucleotide sequence ID" value="NZ_LGFD01000026.1"/>
</dbReference>
<feature type="compositionally biased region" description="Low complexity" evidence="2">
    <location>
        <begin position="26"/>
        <end position="59"/>
    </location>
</feature>
<comment type="caution">
    <text evidence="3">The sequence shown here is derived from an EMBL/GenBank/DDBJ whole genome shotgun (WGS) entry which is preliminary data.</text>
</comment>
<reference evidence="4" key="1">
    <citation type="journal article" date="2015" name="MBio">
        <title>Genome-Resolved Metagenomic Analysis Reveals Roles for Candidate Phyla and Other Microbial Community Members in Biogeochemical Transformations in Oil Reservoirs.</title>
        <authorList>
            <person name="Hu P."/>
            <person name="Tom L."/>
            <person name="Singh A."/>
            <person name="Thomas B.C."/>
            <person name="Baker B.J."/>
            <person name="Piceno Y.M."/>
            <person name="Andersen G.L."/>
            <person name="Banfield J.F."/>
        </authorList>
    </citation>
    <scope>NUCLEOTIDE SEQUENCE [LARGE SCALE GENOMIC DNA]</scope>
</reference>
<organism evidence="3 4">
    <name type="scientific">Thermococcus sibiricus</name>
    <dbReference type="NCBI Taxonomy" id="172049"/>
    <lineage>
        <taxon>Archaea</taxon>
        <taxon>Methanobacteriati</taxon>
        <taxon>Methanobacteriota</taxon>
        <taxon>Thermococci</taxon>
        <taxon>Thermococcales</taxon>
        <taxon>Thermococcaceae</taxon>
        <taxon>Thermococcus</taxon>
    </lineage>
</organism>
<evidence type="ECO:0000256" key="1">
    <source>
        <dbReference type="ARBA" id="ARBA00022729"/>
    </source>
</evidence>
<evidence type="ECO:0000313" key="3">
    <source>
        <dbReference type="EMBL" id="KUK17368.1"/>
    </source>
</evidence>
<dbReference type="Pfam" id="PF13416">
    <property type="entry name" value="SBP_bac_8"/>
    <property type="match status" value="1"/>
</dbReference>
<evidence type="ECO:0000256" key="2">
    <source>
        <dbReference type="SAM" id="MobiDB-lite"/>
    </source>
</evidence>
<dbReference type="Gene3D" id="3.40.190.10">
    <property type="entry name" value="Periplasmic binding protein-like II"/>
    <property type="match status" value="2"/>
</dbReference>
<dbReference type="PATRIC" id="fig|172049.5.peg.254"/>
<sequence>MKKINGFIILLLLIGSVLATGCIGGESTSTPSTTSSETEPTTTSEQSPTQTTSSTSSPTPTGPITLVVLTRHDVTIQTIAKKAFLQSDIAKQYNIKDIRFLPVAESLWPSYIEKGADVGWGGGPTLFDDLFRKNYLAPIDDEKTLSLIGNQIQETIAGMPMIRKGDDGKIYWIAAALSSFGFTVNHDVLKRWNLPVPQRWEDLAGETFAMDPPQVGIADPTRSTSNTRIYQIILQAFGWDEGWKILTLIAANSKIYDASDAVREAVIGGDIAVGNTIDFYGYIAMKSNPSCEYIIPKGQSIINGDPIAVLSKSQHKEAAQAFIYWVLTEGQKIWLDEQINRLPVNPDVFNTPEGQNRPDLKKAYESALNTEGITFDDNEALATVNAMQFYFKATLVDANQELHQAWTALAKAYKDGKISESKYNELKVKLLEPIKFKDPETGNTETLTIDYAKKINDKLEDPTFRDTLMQIWRDAARQKYQSVLAEVQG</sequence>
<dbReference type="Proteomes" id="UP000053911">
    <property type="component" value="Unassembled WGS sequence"/>
</dbReference>
<feature type="region of interest" description="Disordered" evidence="2">
    <location>
        <begin position="26"/>
        <end position="62"/>
    </location>
</feature>
<dbReference type="InterPro" id="IPR006059">
    <property type="entry name" value="SBP"/>
</dbReference>
<keyword evidence="1" id="KW-0732">Signal</keyword>
<protein>
    <submittedName>
        <fullName evidence="3">ABC-type iron(III) transport system, periplasmic component</fullName>
    </submittedName>
</protein>
<dbReference type="AlphaFoldDB" id="A0A101ELB9"/>
<dbReference type="EMBL" id="LGFD01000026">
    <property type="protein sequence ID" value="KUK17368.1"/>
    <property type="molecule type" value="Genomic_DNA"/>
</dbReference>
<accession>A0A101ELB9</accession>
<dbReference type="PANTHER" id="PTHR30006:SF24">
    <property type="entry name" value="SLL0237 PROTEIN"/>
    <property type="match status" value="1"/>
</dbReference>
<name>A0A101ELB9_9EURY</name>
<dbReference type="PANTHER" id="PTHR30006">
    <property type="entry name" value="THIAMINE-BINDING PERIPLASMIC PROTEIN-RELATED"/>
    <property type="match status" value="1"/>
</dbReference>
<dbReference type="SUPFAM" id="SSF53850">
    <property type="entry name" value="Periplasmic binding protein-like II"/>
    <property type="match status" value="1"/>
</dbReference>
<proteinExistence type="predicted"/>
<gene>
    <name evidence="3" type="ORF">XD54_1365</name>
</gene>